<evidence type="ECO:0000313" key="1">
    <source>
        <dbReference type="EMBL" id="RPF70230.1"/>
    </source>
</evidence>
<dbReference type="AlphaFoldDB" id="A0A3N5CSE7"/>
<gene>
    <name evidence="1" type="ORF">EG799_00235</name>
</gene>
<keyword evidence="2" id="KW-1185">Reference proteome</keyword>
<sequence>MNRLEFALREDRALRMRAKRMVKQDIRNLKADITGEGSSRNIGERLLDRTREGAGDLKDAAIDYADDNRGQVSAGAALGIAAVVAWLFRDSLEGFADWLLHGEDLT</sequence>
<accession>A0A3N5CSE7</accession>
<dbReference type="Proteomes" id="UP000275232">
    <property type="component" value="Unassembled WGS sequence"/>
</dbReference>
<evidence type="ECO:0000313" key="2">
    <source>
        <dbReference type="Proteomes" id="UP000275232"/>
    </source>
</evidence>
<dbReference type="OrthoDB" id="7433140at2"/>
<comment type="caution">
    <text evidence="1">The sequence shown here is derived from an EMBL/GenBank/DDBJ whole genome shotgun (WGS) entry which is preliminary data.</text>
</comment>
<dbReference type="RefSeq" id="WP_123877447.1">
    <property type="nucleotide sequence ID" value="NZ_RPFZ01000001.1"/>
</dbReference>
<evidence type="ECO:0008006" key="3">
    <source>
        <dbReference type="Google" id="ProtNLM"/>
    </source>
</evidence>
<reference evidence="1 2" key="1">
    <citation type="submission" date="2018-11" db="EMBL/GenBank/DDBJ databases">
        <title>Erythrobacter spongiae sp. nov., isolated from a marine sponge.</title>
        <authorList>
            <person name="Zhuang L."/>
            <person name="Luo L."/>
        </authorList>
    </citation>
    <scope>NUCLEOTIDE SEQUENCE [LARGE SCALE GENOMIC DNA]</scope>
    <source>
        <strain evidence="1 2">HN-E23</strain>
    </source>
</reference>
<dbReference type="EMBL" id="RPFZ01000001">
    <property type="protein sequence ID" value="RPF70230.1"/>
    <property type="molecule type" value="Genomic_DNA"/>
</dbReference>
<name>A0A3N5CSE7_9SPHN</name>
<protein>
    <recommendedName>
        <fullName evidence="3">DUF3618 domain-containing protein</fullName>
    </recommendedName>
</protein>
<organism evidence="1 2">
    <name type="scientific">Aurantiacibacter spongiae</name>
    <dbReference type="NCBI Taxonomy" id="2488860"/>
    <lineage>
        <taxon>Bacteria</taxon>
        <taxon>Pseudomonadati</taxon>
        <taxon>Pseudomonadota</taxon>
        <taxon>Alphaproteobacteria</taxon>
        <taxon>Sphingomonadales</taxon>
        <taxon>Erythrobacteraceae</taxon>
        <taxon>Aurantiacibacter</taxon>
    </lineage>
</organism>
<proteinExistence type="predicted"/>